<gene>
    <name evidence="1" type="ORF">Mgra_00003966</name>
</gene>
<feature type="non-terminal residue" evidence="1">
    <location>
        <position position="95"/>
    </location>
</feature>
<proteinExistence type="predicted"/>
<organism evidence="1 2">
    <name type="scientific">Meloidogyne graminicola</name>
    <dbReference type="NCBI Taxonomy" id="189291"/>
    <lineage>
        <taxon>Eukaryota</taxon>
        <taxon>Metazoa</taxon>
        <taxon>Ecdysozoa</taxon>
        <taxon>Nematoda</taxon>
        <taxon>Chromadorea</taxon>
        <taxon>Rhabditida</taxon>
        <taxon>Tylenchina</taxon>
        <taxon>Tylenchomorpha</taxon>
        <taxon>Tylenchoidea</taxon>
        <taxon>Meloidogynidae</taxon>
        <taxon>Meloidogyninae</taxon>
        <taxon>Meloidogyne</taxon>
    </lineage>
</organism>
<evidence type="ECO:0000313" key="2">
    <source>
        <dbReference type="Proteomes" id="UP000605970"/>
    </source>
</evidence>
<accession>A0A8S9ZTX6</accession>
<protein>
    <submittedName>
        <fullName evidence="1">Uncharacterized protein</fullName>
    </submittedName>
</protein>
<sequence>MCANYFPKKIKFLKKKSVVRIPTFLCLFERGNSAESFKPKKSIDCGHFEKVGAGQRMCANYFPKIIKFLKKKSVVRISTFLCLFERGNSAESFKP</sequence>
<keyword evidence="2" id="KW-1185">Reference proteome</keyword>
<dbReference type="AlphaFoldDB" id="A0A8S9ZTX6"/>
<name>A0A8S9ZTX6_9BILA</name>
<comment type="caution">
    <text evidence="1">The sequence shown here is derived from an EMBL/GenBank/DDBJ whole genome shotgun (WGS) entry which is preliminary data.</text>
</comment>
<dbReference type="EMBL" id="JABEBT010000028">
    <property type="protein sequence ID" value="KAF7636572.1"/>
    <property type="molecule type" value="Genomic_DNA"/>
</dbReference>
<evidence type="ECO:0000313" key="1">
    <source>
        <dbReference type="EMBL" id="KAF7636572.1"/>
    </source>
</evidence>
<reference evidence="1" key="1">
    <citation type="journal article" date="2020" name="Ecol. Evol.">
        <title>Genome structure and content of the rice root-knot nematode (Meloidogyne graminicola).</title>
        <authorList>
            <person name="Phan N.T."/>
            <person name="Danchin E.G.J."/>
            <person name="Klopp C."/>
            <person name="Perfus-Barbeoch L."/>
            <person name="Kozlowski D.K."/>
            <person name="Koutsovoulos G.D."/>
            <person name="Lopez-Roques C."/>
            <person name="Bouchez O."/>
            <person name="Zahm M."/>
            <person name="Besnard G."/>
            <person name="Bellafiore S."/>
        </authorList>
    </citation>
    <scope>NUCLEOTIDE SEQUENCE</scope>
    <source>
        <strain evidence="1">VN-18</strain>
    </source>
</reference>
<dbReference type="Proteomes" id="UP000605970">
    <property type="component" value="Unassembled WGS sequence"/>
</dbReference>